<feature type="domain" description="EGF-like" evidence="2">
    <location>
        <begin position="109"/>
        <end position="120"/>
    </location>
</feature>
<comment type="caution">
    <text evidence="3">The sequence shown here is derived from an EMBL/GenBank/DDBJ whole genome shotgun (WGS) entry which is preliminary data.</text>
</comment>
<dbReference type="Proteomes" id="UP000828390">
    <property type="component" value="Unassembled WGS sequence"/>
</dbReference>
<protein>
    <recommendedName>
        <fullName evidence="2">EGF-like domain-containing protein</fullName>
    </recommendedName>
</protein>
<dbReference type="Gene3D" id="2.10.25.10">
    <property type="entry name" value="Laminin"/>
    <property type="match status" value="2"/>
</dbReference>
<keyword evidence="1" id="KW-0732">Signal</keyword>
<proteinExistence type="predicted"/>
<evidence type="ECO:0000259" key="2">
    <source>
        <dbReference type="PROSITE" id="PS00022"/>
    </source>
</evidence>
<reference evidence="3" key="1">
    <citation type="journal article" date="2019" name="bioRxiv">
        <title>The Genome of the Zebra Mussel, Dreissena polymorpha: A Resource for Invasive Species Research.</title>
        <authorList>
            <person name="McCartney M.A."/>
            <person name="Auch B."/>
            <person name="Kono T."/>
            <person name="Mallez S."/>
            <person name="Zhang Y."/>
            <person name="Obille A."/>
            <person name="Becker A."/>
            <person name="Abrahante J.E."/>
            <person name="Garbe J."/>
            <person name="Badalamenti J.P."/>
            <person name="Herman A."/>
            <person name="Mangelson H."/>
            <person name="Liachko I."/>
            <person name="Sullivan S."/>
            <person name="Sone E.D."/>
            <person name="Koren S."/>
            <person name="Silverstein K.A.T."/>
            <person name="Beckman K.B."/>
            <person name="Gohl D.M."/>
        </authorList>
    </citation>
    <scope>NUCLEOTIDE SEQUENCE</scope>
    <source>
        <strain evidence="3">Duluth1</strain>
        <tissue evidence="3">Whole animal</tissue>
    </source>
</reference>
<dbReference type="EMBL" id="JAIWYP010000003">
    <property type="protein sequence ID" value="KAH3847090.1"/>
    <property type="molecule type" value="Genomic_DNA"/>
</dbReference>
<dbReference type="PROSITE" id="PS00022">
    <property type="entry name" value="EGF_1"/>
    <property type="match status" value="3"/>
</dbReference>
<dbReference type="InterPro" id="IPR000742">
    <property type="entry name" value="EGF"/>
</dbReference>
<name>A0A9D4KWC6_DREPO</name>
<feature type="signal peptide" evidence="1">
    <location>
        <begin position="1"/>
        <end position="24"/>
    </location>
</feature>
<dbReference type="AlphaFoldDB" id="A0A9D4KWC6"/>
<gene>
    <name evidence="3" type="ORF">DPMN_089404</name>
</gene>
<dbReference type="SMART" id="SM00181">
    <property type="entry name" value="EGF"/>
    <property type="match status" value="2"/>
</dbReference>
<keyword evidence="4" id="KW-1185">Reference proteome</keyword>
<evidence type="ECO:0000256" key="1">
    <source>
        <dbReference type="SAM" id="SignalP"/>
    </source>
</evidence>
<feature type="domain" description="EGF-like" evidence="2">
    <location>
        <begin position="73"/>
        <end position="84"/>
    </location>
</feature>
<reference evidence="3" key="2">
    <citation type="submission" date="2020-11" db="EMBL/GenBank/DDBJ databases">
        <authorList>
            <person name="McCartney M.A."/>
            <person name="Auch B."/>
            <person name="Kono T."/>
            <person name="Mallez S."/>
            <person name="Becker A."/>
            <person name="Gohl D.M."/>
            <person name="Silverstein K.A.T."/>
            <person name="Koren S."/>
            <person name="Bechman K.B."/>
            <person name="Herman A."/>
            <person name="Abrahante J.E."/>
            <person name="Garbe J."/>
        </authorList>
    </citation>
    <scope>NUCLEOTIDE SEQUENCE</scope>
    <source>
        <strain evidence="3">Duluth1</strain>
        <tissue evidence="3">Whole animal</tissue>
    </source>
</reference>
<evidence type="ECO:0000313" key="4">
    <source>
        <dbReference type="Proteomes" id="UP000828390"/>
    </source>
</evidence>
<feature type="domain" description="EGF-like" evidence="2">
    <location>
        <begin position="144"/>
        <end position="155"/>
    </location>
</feature>
<accession>A0A9D4KWC6</accession>
<organism evidence="3 4">
    <name type="scientific">Dreissena polymorpha</name>
    <name type="common">Zebra mussel</name>
    <name type="synonym">Mytilus polymorpha</name>
    <dbReference type="NCBI Taxonomy" id="45954"/>
    <lineage>
        <taxon>Eukaryota</taxon>
        <taxon>Metazoa</taxon>
        <taxon>Spiralia</taxon>
        <taxon>Lophotrochozoa</taxon>
        <taxon>Mollusca</taxon>
        <taxon>Bivalvia</taxon>
        <taxon>Autobranchia</taxon>
        <taxon>Heteroconchia</taxon>
        <taxon>Euheterodonta</taxon>
        <taxon>Imparidentia</taxon>
        <taxon>Neoheterodontei</taxon>
        <taxon>Myida</taxon>
        <taxon>Dreissenoidea</taxon>
        <taxon>Dreissenidae</taxon>
        <taxon>Dreissena</taxon>
    </lineage>
</organism>
<sequence length="274" mass="29685">MASLLKIMVLYTLACAFFPYRAYSDNPVPTNLSTADVCSPTYVKRPDSESSCSLIPLSCEFGVCIESIDTIHCKCDLGATGQLCEQRCCRNCGAHGSCRVVPGSGIEMCNCEQNYTGAFCEIPIHEANNSCNCAHGSCNDARTCICNKGWTGATCNISCSDHCGHGNTCAEVFSKVTCIPTGMETSSQSQTTIIPRQDACSSDYVLRPVQERECMGMYNCTYGICVTQGHYLGCQCDIGVSPGNQLCEHKCCTDCGNNGQCYYHPELKEMCNCE</sequence>
<feature type="chain" id="PRO_5039444884" description="EGF-like domain-containing protein" evidence="1">
    <location>
        <begin position="25"/>
        <end position="274"/>
    </location>
</feature>
<evidence type="ECO:0000313" key="3">
    <source>
        <dbReference type="EMBL" id="KAH3847090.1"/>
    </source>
</evidence>